<feature type="region of interest" description="Disordered" evidence="1">
    <location>
        <begin position="476"/>
        <end position="711"/>
    </location>
</feature>
<protein>
    <submittedName>
        <fullName evidence="3">Uncharacterized protein</fullName>
    </submittedName>
</protein>
<evidence type="ECO:0000256" key="2">
    <source>
        <dbReference type="SAM" id="SignalP"/>
    </source>
</evidence>
<dbReference type="Pfam" id="PF04385">
    <property type="entry name" value="FAINT"/>
    <property type="match status" value="1"/>
</dbReference>
<keyword evidence="2" id="KW-0732">Signal</keyword>
<reference evidence="3" key="1">
    <citation type="submission" date="2022-07" db="EMBL/GenBank/DDBJ databases">
        <title>Evaluation of T. orientalis genome assembly methods using nanopore sequencing and analysis of variation between genomes.</title>
        <authorList>
            <person name="Yam J."/>
            <person name="Micallef M.L."/>
            <person name="Liu M."/>
            <person name="Djordjevic S.P."/>
            <person name="Bogema D.R."/>
            <person name="Jenkins C."/>
        </authorList>
    </citation>
    <scope>NUCLEOTIDE SEQUENCE</scope>
    <source>
        <strain evidence="3">Fish Creek</strain>
    </source>
</reference>
<feature type="compositionally biased region" description="Low complexity" evidence="1">
    <location>
        <begin position="659"/>
        <end position="678"/>
    </location>
</feature>
<sequence>MNRFIFSTIFIFININLINCSDDEADGQTQIPINVDLKNIKSEDFDIIRSIEQIGIIHDVKLESYKLTPKTNKKINKVTFGNVDIWNTEISTECSNITIYNSSFIFFVIKAPKGGLINYIHLRLKNGSLEFTGAPTLLYMINYEELKLMINKPQTLNISNEYDMLYFKHLYKQREGLRYETYEINHGEVFMEVKDEVETIWKLKPGLNSSCKKVRVFKQQMSVINKDTGKSEMDMVTTFVSLKLLYDGSIHFKFDVDTEKWVNINSTDFGLGIEEFIKKNINDFGPREESSSDEAEAEEGDGSLKNQPNTLDIFRKNKNMNYESMNLISLRNINVSMKEGVNIHRIVYNDQTLLEEISSEFEMNIIAASDNWYYVEVIMKSENDLTKDEIHKDIVFTRATKDIYATYYQISYTDGTAGNITRGRFLEITHKEIYNSDDPNRFNFTNFYELQGGSDVGDLGHGIRLKINPRYGIEEEMVPAKPVTSNDKPDDSEPADLIPPNTNGTNNLPNVPNSQGNKPGSTRTPTSGGNNIPPIASASSGGNNIPPITSASSGGNNIPPITSASSGGNNIPPIASASSGGNNIPPITSASSGGNNIPPITSASSGGNNIPPITSASSGGNNIPPIASASSGGNNMPTTTNTRTAEKPETGKDNKANRTLTTGTGRGTGATTDSGAGTNRSTGAGSDKGKINDSSRDVNEEEEDEDSEQSGFISSISRLSILIIITSMLI</sequence>
<evidence type="ECO:0000313" key="3">
    <source>
        <dbReference type="EMBL" id="UKJ87993.2"/>
    </source>
</evidence>
<feature type="compositionally biased region" description="Acidic residues" evidence="1">
    <location>
        <begin position="699"/>
        <end position="708"/>
    </location>
</feature>
<name>A0A976M423_THEOR</name>
<feature type="chain" id="PRO_5037409732" evidence="2">
    <location>
        <begin position="21"/>
        <end position="730"/>
    </location>
</feature>
<feature type="compositionally biased region" description="Polar residues" evidence="1">
    <location>
        <begin position="576"/>
        <end position="621"/>
    </location>
</feature>
<feature type="compositionally biased region" description="Low complexity" evidence="1">
    <location>
        <begin position="499"/>
        <end position="513"/>
    </location>
</feature>
<feature type="compositionally biased region" description="Polar residues" evidence="1">
    <location>
        <begin position="514"/>
        <end position="530"/>
    </location>
</feature>
<dbReference type="AlphaFoldDB" id="A0A976M423"/>
<feature type="compositionally biased region" description="Polar residues" evidence="1">
    <location>
        <begin position="537"/>
        <end position="569"/>
    </location>
</feature>
<feature type="compositionally biased region" description="Polar residues" evidence="1">
    <location>
        <begin position="628"/>
        <end position="643"/>
    </location>
</feature>
<accession>A0A976M423</accession>
<feature type="region of interest" description="Disordered" evidence="1">
    <location>
        <begin position="284"/>
        <end position="308"/>
    </location>
</feature>
<dbReference type="InterPro" id="IPR007480">
    <property type="entry name" value="DUF529"/>
</dbReference>
<gene>
    <name evidence="3" type="ORF">MACJ_000435</name>
</gene>
<feature type="compositionally biased region" description="Basic and acidic residues" evidence="1">
    <location>
        <begin position="687"/>
        <end position="698"/>
    </location>
</feature>
<feature type="signal peptide" evidence="2">
    <location>
        <begin position="1"/>
        <end position="20"/>
    </location>
</feature>
<evidence type="ECO:0000313" key="4">
    <source>
        <dbReference type="Proteomes" id="UP000244803"/>
    </source>
</evidence>
<feature type="compositionally biased region" description="Basic and acidic residues" evidence="1">
    <location>
        <begin position="644"/>
        <end position="656"/>
    </location>
</feature>
<dbReference type="Proteomes" id="UP000244803">
    <property type="component" value="Chromosome 1"/>
</dbReference>
<feature type="compositionally biased region" description="Acidic residues" evidence="1">
    <location>
        <begin position="291"/>
        <end position="301"/>
    </location>
</feature>
<dbReference type="EMBL" id="CP056065">
    <property type="protein sequence ID" value="UKJ87993.2"/>
    <property type="molecule type" value="Genomic_DNA"/>
</dbReference>
<proteinExistence type="predicted"/>
<evidence type="ECO:0000256" key="1">
    <source>
        <dbReference type="SAM" id="MobiDB-lite"/>
    </source>
</evidence>
<organism evidence="3 4">
    <name type="scientific">Theileria orientalis</name>
    <dbReference type="NCBI Taxonomy" id="68886"/>
    <lineage>
        <taxon>Eukaryota</taxon>
        <taxon>Sar</taxon>
        <taxon>Alveolata</taxon>
        <taxon>Apicomplexa</taxon>
        <taxon>Aconoidasida</taxon>
        <taxon>Piroplasmida</taxon>
        <taxon>Theileriidae</taxon>
        <taxon>Theileria</taxon>
    </lineage>
</organism>